<evidence type="ECO:0000256" key="1">
    <source>
        <dbReference type="SAM" id="MobiDB-lite"/>
    </source>
</evidence>
<keyword evidence="2" id="KW-1133">Transmembrane helix</keyword>
<organism evidence="3 4">
    <name type="scientific">Kibdelosporangium aridum</name>
    <dbReference type="NCBI Taxonomy" id="2030"/>
    <lineage>
        <taxon>Bacteria</taxon>
        <taxon>Bacillati</taxon>
        <taxon>Actinomycetota</taxon>
        <taxon>Actinomycetes</taxon>
        <taxon>Pseudonocardiales</taxon>
        <taxon>Pseudonocardiaceae</taxon>
        <taxon>Kibdelosporangium</taxon>
    </lineage>
</organism>
<proteinExistence type="predicted"/>
<keyword evidence="4" id="KW-1185">Reference proteome</keyword>
<evidence type="ECO:0000256" key="2">
    <source>
        <dbReference type="SAM" id="Phobius"/>
    </source>
</evidence>
<evidence type="ECO:0000313" key="4">
    <source>
        <dbReference type="Proteomes" id="UP000192674"/>
    </source>
</evidence>
<protein>
    <submittedName>
        <fullName evidence="3">Uncharacterized protein</fullName>
    </submittedName>
</protein>
<evidence type="ECO:0000313" key="3">
    <source>
        <dbReference type="EMBL" id="SMC93946.1"/>
    </source>
</evidence>
<accession>A0A1Y5XH70</accession>
<dbReference type="AlphaFoldDB" id="A0A1Y5XH70"/>
<feature type="transmembrane region" description="Helical" evidence="2">
    <location>
        <begin position="42"/>
        <end position="63"/>
    </location>
</feature>
<name>A0A1Y5XH70_KIBAR</name>
<dbReference type="Proteomes" id="UP000192674">
    <property type="component" value="Unassembled WGS sequence"/>
</dbReference>
<reference evidence="3 4" key="1">
    <citation type="submission" date="2017-04" db="EMBL/GenBank/DDBJ databases">
        <authorList>
            <person name="Afonso C.L."/>
            <person name="Miller P.J."/>
            <person name="Scott M.A."/>
            <person name="Spackman E."/>
            <person name="Goraichik I."/>
            <person name="Dimitrov K.M."/>
            <person name="Suarez D.L."/>
            <person name="Swayne D.E."/>
        </authorList>
    </citation>
    <scope>NUCLEOTIDE SEQUENCE [LARGE SCALE GENOMIC DNA]</scope>
    <source>
        <strain evidence="3 4">DSM 43828</strain>
    </source>
</reference>
<keyword evidence="2" id="KW-0472">Membrane</keyword>
<feature type="region of interest" description="Disordered" evidence="1">
    <location>
        <begin position="70"/>
        <end position="135"/>
    </location>
</feature>
<dbReference type="RefSeq" id="WP_084426960.1">
    <property type="nucleotide sequence ID" value="NZ_FWXV01000002.1"/>
</dbReference>
<sequence>MDEKKLSELFNDAVRDVPPATFGTGEVRQASHRATVKRRNTVVAASALAFVLVAGGAVTTVALSGGISDTTAANAPVATGGGPQNGGSMEERREGDGATVLQEAPESQQDNRSKGSKQGDPPTGNAGAAGSTPSGCQADQGLAAALAGELLAAPTKSDVAVPFGCPPGSRGWAYKVTEGTRVGTISIVLAPPGATSIAPLGSEVYGHANAESPARSGGTLHIVSQPDPTVQPAEAPFIDDLPRIAAAIAPRY</sequence>
<gene>
    <name evidence="3" type="ORF">SAMN05661093_03027</name>
</gene>
<keyword evidence="2" id="KW-0812">Transmembrane</keyword>
<dbReference type="EMBL" id="FWXV01000002">
    <property type="protein sequence ID" value="SMC93946.1"/>
    <property type="molecule type" value="Genomic_DNA"/>
</dbReference>